<dbReference type="AlphaFoldDB" id="A0A4W5KY10"/>
<sequence>MYKSSVTSCWSLNARLQSFLLNKQRLMDHMNNITAEKQWWKNVQVQSAALDKMFHCGQAPIQRYHKALLLMESPSPSQSRQTSTT</sequence>
<dbReference type="STRING" id="62062.ENSHHUP00000021692"/>
<reference evidence="1" key="2">
    <citation type="submission" date="2025-08" db="UniProtKB">
        <authorList>
            <consortium name="Ensembl"/>
        </authorList>
    </citation>
    <scope>IDENTIFICATION</scope>
</reference>
<proteinExistence type="predicted"/>
<name>A0A4W5KY10_9TELE</name>
<accession>A0A4W5KY10</accession>
<organism evidence="1 2">
    <name type="scientific">Hucho hucho</name>
    <name type="common">huchen</name>
    <dbReference type="NCBI Taxonomy" id="62062"/>
    <lineage>
        <taxon>Eukaryota</taxon>
        <taxon>Metazoa</taxon>
        <taxon>Chordata</taxon>
        <taxon>Craniata</taxon>
        <taxon>Vertebrata</taxon>
        <taxon>Euteleostomi</taxon>
        <taxon>Actinopterygii</taxon>
        <taxon>Neopterygii</taxon>
        <taxon>Teleostei</taxon>
        <taxon>Protacanthopterygii</taxon>
        <taxon>Salmoniformes</taxon>
        <taxon>Salmonidae</taxon>
        <taxon>Salmoninae</taxon>
        <taxon>Hucho</taxon>
    </lineage>
</organism>
<dbReference type="GeneTree" id="ENSGT00940000156664"/>
<evidence type="ECO:0000313" key="2">
    <source>
        <dbReference type="Proteomes" id="UP000314982"/>
    </source>
</evidence>
<dbReference type="Ensembl" id="ENSHHUT00000022504.1">
    <property type="protein sequence ID" value="ENSHHUP00000021692.1"/>
    <property type="gene ID" value="ENSHHUG00000013591.1"/>
</dbReference>
<evidence type="ECO:0000313" key="1">
    <source>
        <dbReference type="Ensembl" id="ENSHHUP00000021692.1"/>
    </source>
</evidence>
<protein>
    <submittedName>
        <fullName evidence="1">Uncharacterized protein</fullName>
    </submittedName>
</protein>
<reference evidence="1" key="3">
    <citation type="submission" date="2025-09" db="UniProtKB">
        <authorList>
            <consortium name="Ensembl"/>
        </authorList>
    </citation>
    <scope>IDENTIFICATION</scope>
</reference>
<keyword evidence="2" id="KW-1185">Reference proteome</keyword>
<dbReference type="Proteomes" id="UP000314982">
    <property type="component" value="Unassembled WGS sequence"/>
</dbReference>
<reference evidence="2" key="1">
    <citation type="submission" date="2018-06" db="EMBL/GenBank/DDBJ databases">
        <title>Genome assembly of Danube salmon.</title>
        <authorList>
            <person name="Macqueen D.J."/>
            <person name="Gundappa M.K."/>
        </authorList>
    </citation>
    <scope>NUCLEOTIDE SEQUENCE [LARGE SCALE GENOMIC DNA]</scope>
</reference>